<name>A0ABP8TG20_9ACTN</name>
<keyword evidence="4" id="KW-1185">Reference proteome</keyword>
<dbReference type="PANTHER" id="PTHR46825">
    <property type="entry name" value="D-ALANYL-D-ALANINE-CARBOXYPEPTIDASE/ENDOPEPTIDASE AMPH"/>
    <property type="match status" value="1"/>
</dbReference>
<dbReference type="InterPro" id="IPR050491">
    <property type="entry name" value="AmpC-like"/>
</dbReference>
<dbReference type="PANTHER" id="PTHR46825:SF7">
    <property type="entry name" value="D-ALANYL-D-ALANINE CARBOXYPEPTIDASE"/>
    <property type="match status" value="1"/>
</dbReference>
<feature type="signal peptide" evidence="1">
    <location>
        <begin position="1"/>
        <end position="20"/>
    </location>
</feature>
<organism evidence="3 4">
    <name type="scientific">Actinoallomurus liliacearum</name>
    <dbReference type="NCBI Taxonomy" id="1080073"/>
    <lineage>
        <taxon>Bacteria</taxon>
        <taxon>Bacillati</taxon>
        <taxon>Actinomycetota</taxon>
        <taxon>Actinomycetes</taxon>
        <taxon>Streptosporangiales</taxon>
        <taxon>Thermomonosporaceae</taxon>
        <taxon>Actinoallomurus</taxon>
    </lineage>
</organism>
<dbReference type="SUPFAM" id="SSF56601">
    <property type="entry name" value="beta-lactamase/transpeptidase-like"/>
    <property type="match status" value="1"/>
</dbReference>
<comment type="caution">
    <text evidence="3">The sequence shown here is derived from an EMBL/GenBank/DDBJ whole genome shotgun (WGS) entry which is preliminary data.</text>
</comment>
<dbReference type="EMBL" id="BAABHJ010000003">
    <property type="protein sequence ID" value="GAA4604030.1"/>
    <property type="molecule type" value="Genomic_DNA"/>
</dbReference>
<dbReference type="InterPro" id="IPR001466">
    <property type="entry name" value="Beta-lactam-related"/>
</dbReference>
<feature type="chain" id="PRO_5046106984" evidence="1">
    <location>
        <begin position="21"/>
        <end position="403"/>
    </location>
</feature>
<evidence type="ECO:0000259" key="2">
    <source>
        <dbReference type="Pfam" id="PF00144"/>
    </source>
</evidence>
<proteinExistence type="predicted"/>
<reference evidence="4" key="1">
    <citation type="journal article" date="2019" name="Int. J. Syst. Evol. Microbiol.">
        <title>The Global Catalogue of Microorganisms (GCM) 10K type strain sequencing project: providing services to taxonomists for standard genome sequencing and annotation.</title>
        <authorList>
            <consortium name="The Broad Institute Genomics Platform"/>
            <consortium name="The Broad Institute Genome Sequencing Center for Infectious Disease"/>
            <person name="Wu L."/>
            <person name="Ma J."/>
        </authorList>
    </citation>
    <scope>NUCLEOTIDE SEQUENCE [LARGE SCALE GENOMIC DNA]</scope>
    <source>
        <strain evidence="4">JCM 17938</strain>
    </source>
</reference>
<dbReference type="Gene3D" id="3.40.710.10">
    <property type="entry name" value="DD-peptidase/beta-lactamase superfamily"/>
    <property type="match status" value="1"/>
</dbReference>
<dbReference type="GO" id="GO:0016787">
    <property type="term" value="F:hydrolase activity"/>
    <property type="evidence" value="ECO:0007669"/>
    <property type="project" value="UniProtKB-KW"/>
</dbReference>
<accession>A0ABP8TG20</accession>
<evidence type="ECO:0000256" key="1">
    <source>
        <dbReference type="SAM" id="SignalP"/>
    </source>
</evidence>
<feature type="domain" description="Beta-lactamase-related" evidence="2">
    <location>
        <begin position="48"/>
        <end position="385"/>
    </location>
</feature>
<gene>
    <name evidence="3" type="ORF">GCM10023195_13610</name>
</gene>
<protein>
    <submittedName>
        <fullName evidence="3">Serine hydrolase domain-containing protein</fullName>
    </submittedName>
</protein>
<sequence>MLVGAVLAASMAGGAATASAASPATGTLPPLDPTVLRAAIGGLPNATVTGAMVKITGPAGQWSGTSGVGNVRTGTPVPANGRFRAGSISKVFTAVVVLQLAAEHKVDLDQSVQHYLPGLLPAAYPKVTVRQLLDHTSGLPTGGSLGEPQGDPNQWFVDHRFDSWTPQEIVADAMKNPMDFAPGTRQRYNGINYFVAGLLIEKVTGRSYAHEVQRRILRPLHLNATYILDRRDPRLPGPHSHGYVAVTTNGTTVLHDVSEQSPYPWAEGGMISSADDLTRFIRAIFQGRVVPRSVLGAMFTVPNVEYADRNNCNLGPGAGRACYSAGLMRTTLPNGLTGWGKTGSRPGYTSGMFATRGLRRVLVYSLNPTGNKDGSEQPYVMKIAAAAFDPSLGAPQKSVPGPR</sequence>
<evidence type="ECO:0000313" key="3">
    <source>
        <dbReference type="EMBL" id="GAA4604030.1"/>
    </source>
</evidence>
<keyword evidence="1" id="KW-0732">Signal</keyword>
<dbReference type="Pfam" id="PF00144">
    <property type="entry name" value="Beta-lactamase"/>
    <property type="match status" value="1"/>
</dbReference>
<evidence type="ECO:0000313" key="4">
    <source>
        <dbReference type="Proteomes" id="UP001500212"/>
    </source>
</evidence>
<keyword evidence="3" id="KW-0378">Hydrolase</keyword>
<dbReference type="InterPro" id="IPR012338">
    <property type="entry name" value="Beta-lactam/transpept-like"/>
</dbReference>
<dbReference type="Proteomes" id="UP001500212">
    <property type="component" value="Unassembled WGS sequence"/>
</dbReference>